<dbReference type="InterPro" id="IPR052961">
    <property type="entry name" value="Oxido-Kinase-like_Enzymes"/>
</dbReference>
<sequence length="364" mass="40883">MVLKHPTSTDGITVAYINQLLATASKGATVTALRIIDAKTYGEQMVSTAGRVAIEVDYRDDTSPDLPTRLVLKLTRAVDEIMAPFYANEVAFYRGIRPELAMEAPRFFGGAFDPSTTHFGLLLEDLGVRGATFPNTTMRTGPDDVRALLDQLARLHARFWESPRFDADLGWVETHIQGAVATMMNELAPAYIAHEVETENFKREMVQRLRTTPDRLLAGVQAVQRHQSTLPQTLLHGDTHLGNSYRLPDGTAGLLDWQLMVRGYAMHDVNYIVTTGLSVADRRAHERDLLGYYLDRLGQEGVARPPAFDSAWDEYRRTLIWGVYIGWLTTPVVNYGWEINVMNHLRLTTAYEDLETAKLVDALF</sequence>
<dbReference type="PANTHER" id="PTHR23020">
    <property type="entry name" value="UNCHARACTERIZED NUCLEAR HORMONE RECEPTOR-RELATED"/>
    <property type="match status" value="1"/>
</dbReference>
<dbReference type="Gene3D" id="3.90.1200.10">
    <property type="match status" value="1"/>
</dbReference>
<reference evidence="2" key="1">
    <citation type="submission" date="2018-07" db="EMBL/GenBank/DDBJ databases">
        <title>Complete genome sequence of Sphingomonas bisphenolicum strain AO1, a bisphenol A degradative bacterium isolated from Japanese farm field.</title>
        <authorList>
            <person name="Murakami M."/>
            <person name="Koh M."/>
            <person name="Koba S."/>
            <person name="Matsumura Y."/>
        </authorList>
    </citation>
    <scope>NUCLEOTIDE SEQUENCE</scope>
    <source>
        <strain evidence="2">AO1</strain>
    </source>
</reference>
<dbReference type="Pfam" id="PF02958">
    <property type="entry name" value="EcKL"/>
    <property type="match status" value="1"/>
</dbReference>
<gene>
    <name evidence="2" type="ORF">SBA_ch2_0380</name>
</gene>
<evidence type="ECO:0000259" key="1">
    <source>
        <dbReference type="SMART" id="SM00587"/>
    </source>
</evidence>
<dbReference type="PANTHER" id="PTHR23020:SF41">
    <property type="entry name" value="AMINOGLYCOSIDE PHOSPHOTRANSFERASE DOMAIN-CONTAINING PROTEIN"/>
    <property type="match status" value="1"/>
</dbReference>
<dbReference type="InterPro" id="IPR011009">
    <property type="entry name" value="Kinase-like_dom_sf"/>
</dbReference>
<dbReference type="SMART" id="SM00587">
    <property type="entry name" value="CHK"/>
    <property type="match status" value="1"/>
</dbReference>
<feature type="domain" description="CHK kinase-like" evidence="1">
    <location>
        <begin position="121"/>
        <end position="303"/>
    </location>
</feature>
<dbReference type="InterPro" id="IPR004119">
    <property type="entry name" value="EcKL"/>
</dbReference>
<dbReference type="RefSeq" id="WP_261937156.1">
    <property type="nucleotide sequence ID" value="NZ_AP018818.1"/>
</dbReference>
<dbReference type="EMBL" id="AP018818">
    <property type="protein sequence ID" value="BBF71505.1"/>
    <property type="molecule type" value="Genomic_DNA"/>
</dbReference>
<protein>
    <submittedName>
        <fullName evidence="2">Phosphotransferase</fullName>
    </submittedName>
</protein>
<evidence type="ECO:0000313" key="3">
    <source>
        <dbReference type="Proteomes" id="UP001059971"/>
    </source>
</evidence>
<name>A0ABM7G6N5_9SPHN</name>
<accession>A0ABM7G6N5</accession>
<evidence type="ECO:0000313" key="2">
    <source>
        <dbReference type="EMBL" id="BBF71505.1"/>
    </source>
</evidence>
<proteinExistence type="predicted"/>
<dbReference type="InterPro" id="IPR015897">
    <property type="entry name" value="CHK_kinase-like"/>
</dbReference>
<dbReference type="SUPFAM" id="SSF56112">
    <property type="entry name" value="Protein kinase-like (PK-like)"/>
    <property type="match status" value="1"/>
</dbReference>
<organism evidence="2 3">
    <name type="scientific">Sphingomonas bisphenolicum</name>
    <dbReference type="NCBI Taxonomy" id="296544"/>
    <lineage>
        <taxon>Bacteria</taxon>
        <taxon>Pseudomonadati</taxon>
        <taxon>Pseudomonadota</taxon>
        <taxon>Alphaproteobacteria</taxon>
        <taxon>Sphingomonadales</taxon>
        <taxon>Sphingomonadaceae</taxon>
        <taxon>Sphingomonas</taxon>
    </lineage>
</organism>
<keyword evidence="3" id="KW-1185">Reference proteome</keyword>
<dbReference type="Proteomes" id="UP001059971">
    <property type="component" value="Chromosome 2"/>
</dbReference>